<sequence length="42" mass="4646">MRLFPALGPVLLSRVFVTLLPGYGYTLLYVSLDKSVCQMAVI</sequence>
<feature type="transmembrane region" description="Helical" evidence="1">
    <location>
        <begin position="12"/>
        <end position="32"/>
    </location>
</feature>
<proteinExistence type="predicted"/>
<evidence type="ECO:0000313" key="2">
    <source>
        <dbReference type="EMBL" id="JAH14707.1"/>
    </source>
</evidence>
<dbReference type="EMBL" id="GBXM01093870">
    <property type="protein sequence ID" value="JAH14707.1"/>
    <property type="molecule type" value="Transcribed_RNA"/>
</dbReference>
<name>A0A0E9QDW4_ANGAN</name>
<dbReference type="AlphaFoldDB" id="A0A0E9QDW4"/>
<protein>
    <submittedName>
        <fullName evidence="2">Uncharacterized protein</fullName>
    </submittedName>
</protein>
<evidence type="ECO:0000256" key="1">
    <source>
        <dbReference type="SAM" id="Phobius"/>
    </source>
</evidence>
<reference evidence="2" key="1">
    <citation type="submission" date="2014-11" db="EMBL/GenBank/DDBJ databases">
        <authorList>
            <person name="Amaro Gonzalez C."/>
        </authorList>
    </citation>
    <scope>NUCLEOTIDE SEQUENCE</scope>
</reference>
<keyword evidence="1" id="KW-1133">Transmembrane helix</keyword>
<reference evidence="2" key="2">
    <citation type="journal article" date="2015" name="Fish Shellfish Immunol.">
        <title>Early steps in the European eel (Anguilla anguilla)-Vibrio vulnificus interaction in the gills: Role of the RtxA13 toxin.</title>
        <authorList>
            <person name="Callol A."/>
            <person name="Pajuelo D."/>
            <person name="Ebbesson L."/>
            <person name="Teles M."/>
            <person name="MacKenzie S."/>
            <person name="Amaro C."/>
        </authorList>
    </citation>
    <scope>NUCLEOTIDE SEQUENCE</scope>
</reference>
<organism evidence="2">
    <name type="scientific">Anguilla anguilla</name>
    <name type="common">European freshwater eel</name>
    <name type="synonym">Muraena anguilla</name>
    <dbReference type="NCBI Taxonomy" id="7936"/>
    <lineage>
        <taxon>Eukaryota</taxon>
        <taxon>Metazoa</taxon>
        <taxon>Chordata</taxon>
        <taxon>Craniata</taxon>
        <taxon>Vertebrata</taxon>
        <taxon>Euteleostomi</taxon>
        <taxon>Actinopterygii</taxon>
        <taxon>Neopterygii</taxon>
        <taxon>Teleostei</taxon>
        <taxon>Anguilliformes</taxon>
        <taxon>Anguillidae</taxon>
        <taxon>Anguilla</taxon>
    </lineage>
</organism>
<keyword evidence="1" id="KW-0472">Membrane</keyword>
<accession>A0A0E9QDW4</accession>
<keyword evidence="1" id="KW-0812">Transmembrane</keyword>